<dbReference type="eggNOG" id="KOG2242">
    <property type="taxonomic scope" value="Eukaryota"/>
</dbReference>
<name>A0A0L0DMJ3_THETB</name>
<dbReference type="GeneID" id="25567157"/>
<evidence type="ECO:0000259" key="5">
    <source>
        <dbReference type="PROSITE" id="PS50188"/>
    </source>
</evidence>
<protein>
    <recommendedName>
        <fullName evidence="5">B30.2/SPRY domain-containing protein</fullName>
    </recommendedName>
</protein>
<dbReference type="Proteomes" id="UP000054408">
    <property type="component" value="Unassembled WGS sequence"/>
</dbReference>
<feature type="compositionally biased region" description="Basic residues" evidence="4">
    <location>
        <begin position="1095"/>
        <end position="1104"/>
    </location>
</feature>
<feature type="compositionally biased region" description="Basic residues" evidence="4">
    <location>
        <begin position="1075"/>
        <end position="1088"/>
    </location>
</feature>
<dbReference type="GO" id="GO:0005737">
    <property type="term" value="C:cytoplasm"/>
    <property type="evidence" value="ECO:0007669"/>
    <property type="project" value="TreeGrafter"/>
</dbReference>
<dbReference type="InterPro" id="IPR003877">
    <property type="entry name" value="SPRY_dom"/>
</dbReference>
<dbReference type="CDD" id="cd11709">
    <property type="entry name" value="SPRY"/>
    <property type="match status" value="1"/>
</dbReference>
<keyword evidence="2" id="KW-0863">Zinc-finger</keyword>
<feature type="region of interest" description="Disordered" evidence="4">
    <location>
        <begin position="15"/>
        <end position="65"/>
    </location>
</feature>
<dbReference type="InterPro" id="IPR043136">
    <property type="entry name" value="B30.2/SPRY_sf"/>
</dbReference>
<dbReference type="PROSITE" id="PS50188">
    <property type="entry name" value="B302_SPRY"/>
    <property type="match status" value="1"/>
</dbReference>
<evidence type="ECO:0000256" key="2">
    <source>
        <dbReference type="ARBA" id="ARBA00022771"/>
    </source>
</evidence>
<accession>A0A0L0DMJ3</accession>
<dbReference type="SUPFAM" id="SSF48371">
    <property type="entry name" value="ARM repeat"/>
    <property type="match status" value="1"/>
</dbReference>
<dbReference type="GO" id="GO:0004842">
    <property type="term" value="F:ubiquitin-protein transferase activity"/>
    <property type="evidence" value="ECO:0007669"/>
    <property type="project" value="InterPro"/>
</dbReference>
<reference evidence="6 7" key="1">
    <citation type="submission" date="2010-05" db="EMBL/GenBank/DDBJ databases">
        <title>The Genome Sequence of Thecamonas trahens ATCC 50062.</title>
        <authorList>
            <consortium name="The Broad Institute Genome Sequencing Platform"/>
            <person name="Russ C."/>
            <person name="Cuomo C."/>
            <person name="Shea T."/>
            <person name="Young S.K."/>
            <person name="Zeng Q."/>
            <person name="Koehrsen M."/>
            <person name="Haas B."/>
            <person name="Borodovsky M."/>
            <person name="Guigo R."/>
            <person name="Alvarado L."/>
            <person name="Berlin A."/>
            <person name="Bochicchio J."/>
            <person name="Borenstein D."/>
            <person name="Chapman S."/>
            <person name="Chen Z."/>
            <person name="Freedman E."/>
            <person name="Gellesch M."/>
            <person name="Goldberg J."/>
            <person name="Griggs A."/>
            <person name="Gujja S."/>
            <person name="Heilman E."/>
            <person name="Heiman D."/>
            <person name="Hepburn T."/>
            <person name="Howarth C."/>
            <person name="Jen D."/>
            <person name="Larson L."/>
            <person name="Mehta T."/>
            <person name="Park D."/>
            <person name="Pearson M."/>
            <person name="Roberts A."/>
            <person name="Saif S."/>
            <person name="Shenoy N."/>
            <person name="Sisk P."/>
            <person name="Stolte C."/>
            <person name="Sykes S."/>
            <person name="Thomson T."/>
            <person name="Walk T."/>
            <person name="White J."/>
            <person name="Yandava C."/>
            <person name="Burger G."/>
            <person name="Gray M.W."/>
            <person name="Holland P.W.H."/>
            <person name="King N."/>
            <person name="Lang F.B.F."/>
            <person name="Roger A.J."/>
            <person name="Ruiz-Trillo I."/>
            <person name="Lander E."/>
            <person name="Nusbaum C."/>
        </authorList>
    </citation>
    <scope>NUCLEOTIDE SEQUENCE [LARGE SCALE GENOMIC DNA]</scope>
    <source>
        <strain evidence="6 7">ATCC 50062</strain>
    </source>
</reference>
<evidence type="ECO:0000256" key="4">
    <source>
        <dbReference type="SAM" id="MobiDB-lite"/>
    </source>
</evidence>
<feature type="region of interest" description="Disordered" evidence="4">
    <location>
        <begin position="1075"/>
        <end position="1104"/>
    </location>
</feature>
<dbReference type="Gene3D" id="2.60.120.920">
    <property type="match status" value="1"/>
</dbReference>
<proteinExistence type="predicted"/>
<organism evidence="6 7">
    <name type="scientific">Thecamonas trahens ATCC 50062</name>
    <dbReference type="NCBI Taxonomy" id="461836"/>
    <lineage>
        <taxon>Eukaryota</taxon>
        <taxon>Apusozoa</taxon>
        <taxon>Apusomonadida</taxon>
        <taxon>Apusomonadidae</taxon>
        <taxon>Thecamonas</taxon>
    </lineage>
</organism>
<dbReference type="RefSeq" id="XP_013755162.1">
    <property type="nucleotide sequence ID" value="XM_013899708.1"/>
</dbReference>
<dbReference type="STRING" id="461836.A0A0L0DMJ3"/>
<dbReference type="InterPro" id="IPR013320">
    <property type="entry name" value="ConA-like_dom_sf"/>
</dbReference>
<keyword evidence="7" id="KW-1185">Reference proteome</keyword>
<keyword evidence="3" id="KW-0862">Zinc</keyword>
<dbReference type="GO" id="GO:0051603">
    <property type="term" value="P:proteolysis involved in protein catabolic process"/>
    <property type="evidence" value="ECO:0007669"/>
    <property type="project" value="TreeGrafter"/>
</dbReference>
<dbReference type="AlphaFoldDB" id="A0A0L0DMJ3"/>
<dbReference type="InterPro" id="IPR045129">
    <property type="entry name" value="RNF123/RKP/RSPRY1"/>
</dbReference>
<feature type="region of interest" description="Disordered" evidence="4">
    <location>
        <begin position="376"/>
        <end position="406"/>
    </location>
</feature>
<dbReference type="EMBL" id="GL349474">
    <property type="protein sequence ID" value="KNC52603.1"/>
    <property type="molecule type" value="Genomic_DNA"/>
</dbReference>
<dbReference type="Pfam" id="PF00622">
    <property type="entry name" value="SPRY"/>
    <property type="match status" value="1"/>
</dbReference>
<feature type="compositionally biased region" description="Low complexity" evidence="4">
    <location>
        <begin position="56"/>
        <end position="65"/>
    </location>
</feature>
<dbReference type="GO" id="GO:0008270">
    <property type="term" value="F:zinc ion binding"/>
    <property type="evidence" value="ECO:0007669"/>
    <property type="project" value="UniProtKB-KW"/>
</dbReference>
<dbReference type="InterPro" id="IPR001870">
    <property type="entry name" value="B30.2/SPRY"/>
</dbReference>
<dbReference type="InterPro" id="IPR016024">
    <property type="entry name" value="ARM-type_fold"/>
</dbReference>
<dbReference type="SUPFAM" id="SSF49899">
    <property type="entry name" value="Concanavalin A-like lectins/glucanases"/>
    <property type="match status" value="1"/>
</dbReference>
<dbReference type="PANTHER" id="PTHR13363">
    <property type="entry name" value="RING FINGER AND SRY DOMAIN-CONTAINING"/>
    <property type="match status" value="1"/>
</dbReference>
<sequence length="1104" mass="116767">MPWLAPAPVLPDWVYHARGQEPPGDDVGTREALDVEDETDGDDGDGAGDGAGGRSSGRAAHPGAAPTFGPEDVALIDELLLSDLVDDRIAAMRVLVYYCIQPSSYMRAIEALHTYLPKLPKITEMLGSDLAVLDVVMHALVHNAPLHAYVIVLVCTLIQTVPNCAECLVQLRLVEDVLVPEMDDFDPTNQVHQLVLVVFAAVAGLNETARRLGDDMEVVMAALYTALSASHDQGRLPATALQCLAKLSASADGAQLVAGFLPSMLNRLRPVFTSTVSEMIDQLLKVVVSAARIDRAAVAANLGRQVFDLLLPLLDVSANPQGLRGQAFVRWTLALLIELSPLPDEVFDPEATDVAHEVLGAIASVLNERRVTAGLPRRPLRLTPRSSSGRAGPSSDAPPPLEESGSVNATDAAATFADRLGHCSLLLEALARVLDPDEPFSTPEAREAALEFVASGTASGRLFAQAALESSLLPAVIALLRRGEAAERSPRAAPHAVLALLPGLLAPLAGAPGARAVAAVESAGVVPAVIDLLRATHRTVASPQDLLPLNKSRSGLILSHGYLVLDVLSRWKCLADAMTAADLPALLLAVGNLNVPAGLKLLGRLCLGNDNESHPLLAAHVIGPTARSLAANLTEPSSSDDAVASANSLAVAQLLALAFFPRLRRIICTSAETGDMRRALVRASWAFGHSSLLAVNVQTLLCTVCLGMAEAIRDGHDVADDPLLAERAASGLSHDTTAGLLTWLIGVGAPSVRVAHADQVHGAVAAVTRALRFGNIGGSIRLALMAVVEPAVVVALAARAESPRRSRPDTVVPLTASMCVFADGLTAVNPGMMTLQTCRGSRAVTSGRWYYEVELLTGDESAEASVHIGWISTSATLGIDEGIGQDVNELSFGFGTWGARMLGGARPGAYGRQARVGDIVGVVLDLDERWAGFSLNGEYLGEAFERLPLLRRPYAPAVSLRMGEGVRFNFGDSAAGFAYPPPIPAAALGSRLQPGLQPRTDAIRAVDTMPQASELADAYYLEATLVSDVADGTERSAGDAHAGLSWTTEDVRVTWTWDDSLVVEAGSVTSQARFGYRRKHGRPRRQRRDRPGLWRCRRGRGGER</sequence>
<feature type="domain" description="B30.2/SPRY" evidence="5">
    <location>
        <begin position="779"/>
        <end position="975"/>
    </location>
</feature>
<keyword evidence="1" id="KW-0479">Metal-binding</keyword>
<gene>
    <name evidence="6" type="ORF">AMSG_08466</name>
</gene>
<evidence type="ECO:0000256" key="3">
    <source>
        <dbReference type="ARBA" id="ARBA00022833"/>
    </source>
</evidence>
<evidence type="ECO:0000313" key="6">
    <source>
        <dbReference type="EMBL" id="KNC52603.1"/>
    </source>
</evidence>
<feature type="compositionally biased region" description="Low complexity" evidence="4">
    <location>
        <begin position="376"/>
        <end position="395"/>
    </location>
</feature>
<dbReference type="PANTHER" id="PTHR13363:SF5">
    <property type="entry name" value="E3 UBIQUITIN-PROTEIN LIGASE RNF123"/>
    <property type="match status" value="1"/>
</dbReference>
<dbReference type="OrthoDB" id="258495at2759"/>
<evidence type="ECO:0000256" key="1">
    <source>
        <dbReference type="ARBA" id="ARBA00022723"/>
    </source>
</evidence>
<feature type="compositionally biased region" description="Acidic residues" evidence="4">
    <location>
        <begin position="34"/>
        <end position="46"/>
    </location>
</feature>
<evidence type="ECO:0000313" key="7">
    <source>
        <dbReference type="Proteomes" id="UP000054408"/>
    </source>
</evidence>
<dbReference type="SMART" id="SM00449">
    <property type="entry name" value="SPRY"/>
    <property type="match status" value="1"/>
</dbReference>